<comment type="caution">
    <text evidence="1">The sequence shown here is derived from an EMBL/GenBank/DDBJ whole genome shotgun (WGS) entry which is preliminary data.</text>
</comment>
<dbReference type="EMBL" id="JAUZMY010000015">
    <property type="protein sequence ID" value="MEE2038816.1"/>
    <property type="molecule type" value="Genomic_DNA"/>
</dbReference>
<gene>
    <name evidence="1" type="ORF">Q8791_16455</name>
</gene>
<name>A0ABU7K993_9ACTN</name>
<dbReference type="Proteomes" id="UP001356095">
    <property type="component" value="Unassembled WGS sequence"/>
</dbReference>
<organism evidence="1 2">
    <name type="scientific">Nocardiopsis codii</name>
    <dbReference type="NCBI Taxonomy" id="3065942"/>
    <lineage>
        <taxon>Bacteria</taxon>
        <taxon>Bacillati</taxon>
        <taxon>Actinomycetota</taxon>
        <taxon>Actinomycetes</taxon>
        <taxon>Streptosporangiales</taxon>
        <taxon>Nocardiopsidaceae</taxon>
        <taxon>Nocardiopsis</taxon>
    </lineage>
</organism>
<sequence length="77" mass="8441">MTAEELFTTEPQHYVGTLRTGLGATLEQWTAAPADLLLSPTRYLRCDDAGERVLAEGSWLCPDRDADSRTLTGSRSV</sequence>
<reference evidence="1 2" key="1">
    <citation type="submission" date="2023-08" db="EMBL/GenBank/DDBJ databases">
        <authorList>
            <person name="Girao M."/>
            <person name="Carvalho M.F."/>
        </authorList>
    </citation>
    <scope>NUCLEOTIDE SEQUENCE [LARGE SCALE GENOMIC DNA]</scope>
    <source>
        <strain evidence="1 2">CT-R113</strain>
    </source>
</reference>
<evidence type="ECO:0000313" key="2">
    <source>
        <dbReference type="Proteomes" id="UP001356095"/>
    </source>
</evidence>
<protein>
    <submittedName>
        <fullName evidence="1">Uncharacterized protein</fullName>
    </submittedName>
</protein>
<evidence type="ECO:0000313" key="1">
    <source>
        <dbReference type="EMBL" id="MEE2038816.1"/>
    </source>
</evidence>
<dbReference type="RefSeq" id="WP_330092594.1">
    <property type="nucleotide sequence ID" value="NZ_JAUZMY010000015.1"/>
</dbReference>
<accession>A0ABU7K993</accession>
<keyword evidence="2" id="KW-1185">Reference proteome</keyword>
<proteinExistence type="predicted"/>